<evidence type="ECO:0000256" key="3">
    <source>
        <dbReference type="ARBA" id="ARBA00022833"/>
    </source>
</evidence>
<dbReference type="Proteomes" id="UP000615446">
    <property type="component" value="Unassembled WGS sequence"/>
</dbReference>
<reference evidence="5" key="1">
    <citation type="submission" date="2019-10" db="EMBL/GenBank/DDBJ databases">
        <title>Conservation and host-specific expression of non-tandemly repeated heterogenous ribosome RNA gene in arbuscular mycorrhizal fungi.</title>
        <authorList>
            <person name="Maeda T."/>
            <person name="Kobayashi Y."/>
            <person name="Nakagawa T."/>
            <person name="Ezawa T."/>
            <person name="Yamaguchi K."/>
            <person name="Bino T."/>
            <person name="Nishimoto Y."/>
            <person name="Shigenobu S."/>
            <person name="Kawaguchi M."/>
        </authorList>
    </citation>
    <scope>NUCLEOTIDE SEQUENCE</scope>
    <source>
        <strain evidence="5">HR1</strain>
    </source>
</reference>
<dbReference type="GO" id="GO:0008270">
    <property type="term" value="F:zinc ion binding"/>
    <property type="evidence" value="ECO:0007669"/>
    <property type="project" value="UniProtKB-KW"/>
</dbReference>
<evidence type="ECO:0000313" key="5">
    <source>
        <dbReference type="EMBL" id="GET03385.1"/>
    </source>
</evidence>
<dbReference type="EMBL" id="BLAL01000321">
    <property type="protein sequence ID" value="GET03385.1"/>
    <property type="molecule type" value="Genomic_DNA"/>
</dbReference>
<dbReference type="AlphaFoldDB" id="A0A8H3R861"/>
<feature type="domain" description="3CxxC-type" evidence="4">
    <location>
        <begin position="90"/>
        <end position="190"/>
    </location>
</feature>
<comment type="caution">
    <text evidence="5">The sequence shown here is derived from an EMBL/GenBank/DDBJ whole genome shotgun (WGS) entry which is preliminary data.</text>
</comment>
<organism evidence="5 6">
    <name type="scientific">Rhizophagus clarus</name>
    <dbReference type="NCBI Taxonomy" id="94130"/>
    <lineage>
        <taxon>Eukaryota</taxon>
        <taxon>Fungi</taxon>
        <taxon>Fungi incertae sedis</taxon>
        <taxon>Mucoromycota</taxon>
        <taxon>Glomeromycotina</taxon>
        <taxon>Glomeromycetes</taxon>
        <taxon>Glomerales</taxon>
        <taxon>Glomeraceae</taxon>
        <taxon>Rhizophagus</taxon>
    </lineage>
</organism>
<name>A0A8H3R861_9GLOM</name>
<evidence type="ECO:0000256" key="2">
    <source>
        <dbReference type="ARBA" id="ARBA00022771"/>
    </source>
</evidence>
<keyword evidence="1" id="KW-0479">Metal-binding</keyword>
<dbReference type="InterPro" id="IPR027377">
    <property type="entry name" value="ZAR1/RTP1-5-like_Znf-3CxxC"/>
</dbReference>
<protein>
    <recommendedName>
        <fullName evidence="4">3CxxC-type domain-containing protein</fullName>
    </recommendedName>
</protein>
<keyword evidence="3" id="KW-0862">Zinc</keyword>
<proteinExistence type="predicted"/>
<dbReference type="Pfam" id="PF13695">
    <property type="entry name" value="Zn_ribbon_3CxxC"/>
    <property type="match status" value="1"/>
</dbReference>
<evidence type="ECO:0000313" key="6">
    <source>
        <dbReference type="Proteomes" id="UP000615446"/>
    </source>
</evidence>
<evidence type="ECO:0000259" key="4">
    <source>
        <dbReference type="Pfam" id="PF13695"/>
    </source>
</evidence>
<keyword evidence="2" id="KW-0863">Zinc-finger</keyword>
<evidence type="ECO:0000256" key="1">
    <source>
        <dbReference type="ARBA" id="ARBA00022723"/>
    </source>
</evidence>
<dbReference type="OrthoDB" id="2307849at2759"/>
<accession>A0A8H3R861</accession>
<sequence length="216" mass="25458">MIKSIISKFYALVLVRHFQQTIKRNLAITSPLLQEKKKQNGYNLFFCKCGEGFNSFSEFLKHVKTSHKIENLNFQEILTKKNGFERGIKFYWSLSCQCGHKFSSFLCNADLKASEGQIEMLKKYHLQCLKCKKYAKFDVEELLDEFLKERFKQKLVYNFYKKEFAVFENERDSEKVLEGHIETLCEKCKLLGRHCGCESSYQEQISQVSYVPPFTV</sequence>
<gene>
    <name evidence="5" type="ORF">RCL2_002972500</name>
</gene>